<name>A0AAV5T1C1_9BILA</name>
<dbReference type="InterPro" id="IPR040090">
    <property type="entry name" value="TXNDC16"/>
</dbReference>
<gene>
    <name evidence="1" type="ORF">PENTCL1PPCAC_11445</name>
</gene>
<reference evidence="1" key="1">
    <citation type="submission" date="2023-10" db="EMBL/GenBank/DDBJ databases">
        <title>Genome assembly of Pristionchus species.</title>
        <authorList>
            <person name="Yoshida K."/>
            <person name="Sommer R.J."/>
        </authorList>
    </citation>
    <scope>NUCLEOTIDE SEQUENCE</scope>
    <source>
        <strain evidence="1">RS0144</strain>
    </source>
</reference>
<comment type="caution">
    <text evidence="1">The sequence shown here is derived from an EMBL/GenBank/DDBJ whole genome shotgun (WGS) entry which is preliminary data.</text>
</comment>
<dbReference type="PANTHER" id="PTHR22699:SF1">
    <property type="entry name" value="THIOREDOXIN DOMAIN-CONTAINING PROTEIN 16"/>
    <property type="match status" value="1"/>
</dbReference>
<proteinExistence type="predicted"/>
<dbReference type="AlphaFoldDB" id="A0AAV5T1C1"/>
<dbReference type="EMBL" id="BTSX01000003">
    <property type="protein sequence ID" value="GMS89270.1"/>
    <property type="molecule type" value="Genomic_DNA"/>
</dbReference>
<protein>
    <submittedName>
        <fullName evidence="1">Uncharacterized protein</fullName>
    </submittedName>
</protein>
<dbReference type="PANTHER" id="PTHR22699">
    <property type="entry name" value="THIOREDOXIN DOMAIN-CONTAINING PROTEIN 16"/>
    <property type="match status" value="1"/>
</dbReference>
<dbReference type="Proteomes" id="UP001432027">
    <property type="component" value="Unassembled WGS sequence"/>
</dbReference>
<accession>A0AAV5T1C1</accession>
<organism evidence="1 2">
    <name type="scientific">Pristionchus entomophagus</name>
    <dbReference type="NCBI Taxonomy" id="358040"/>
    <lineage>
        <taxon>Eukaryota</taxon>
        <taxon>Metazoa</taxon>
        <taxon>Ecdysozoa</taxon>
        <taxon>Nematoda</taxon>
        <taxon>Chromadorea</taxon>
        <taxon>Rhabditida</taxon>
        <taxon>Rhabditina</taxon>
        <taxon>Diplogasteromorpha</taxon>
        <taxon>Diplogasteroidea</taxon>
        <taxon>Neodiplogasteridae</taxon>
        <taxon>Pristionchus</taxon>
    </lineage>
</organism>
<evidence type="ECO:0000313" key="1">
    <source>
        <dbReference type="EMBL" id="GMS89270.1"/>
    </source>
</evidence>
<sequence>MGRRGEKNRRKDERRGGGGVILSPLLIHPIDTKILQMRSTKDVDISWKNVREVSSNEEMDRILEEKTHLFILFWSNTDILSTHSFSLFSNASLLLPSYEDTVLAHVPCHIRSQFCMGLRSHDLHMVVGYTNGTKMSTLSEMNDSQLYRDWMEIVRAGPIRELNGVEEVKEAKRGFVDGKRRVAVTIASFPSREHTAFRHFQMAADKLFGQYYLFYSIKEGLPSIQTYRPGETIYRRQGHVDEFDPQSIARFVISSSLPTIIPIATGFSSDYLLRNTRPLLLLISSSSFDLSNLSRFSFYSSSYFIVANLDSSIPETSSVLKDLFISSTEPHLIILDKMKVWHMELSESNTEEEILEWTNAIVEMEPNLVLSPLGVHPLRILQISAINRVFGRQEIDLPEDPSLYSPLPSIDILHSLKESQSSSGCPFMNGGATAPSHHQEL</sequence>
<evidence type="ECO:0000313" key="2">
    <source>
        <dbReference type="Proteomes" id="UP001432027"/>
    </source>
</evidence>
<keyword evidence="2" id="KW-1185">Reference proteome</keyword>